<gene>
    <name evidence="2" type="ORF">Zmor_026074</name>
</gene>
<protein>
    <submittedName>
        <fullName evidence="2">Uncharacterized protein</fullName>
    </submittedName>
</protein>
<keyword evidence="1" id="KW-0812">Transmembrane</keyword>
<reference evidence="2" key="1">
    <citation type="journal article" date="2023" name="G3 (Bethesda)">
        <title>Whole genome assemblies of Zophobas morio and Tenebrio molitor.</title>
        <authorList>
            <person name="Kaur S."/>
            <person name="Stinson S.A."/>
            <person name="diCenzo G.C."/>
        </authorList>
    </citation>
    <scope>NUCLEOTIDE SEQUENCE</scope>
    <source>
        <strain evidence="2">QUZm001</strain>
    </source>
</reference>
<accession>A0AA38M5Q2</accession>
<name>A0AA38M5Q2_9CUCU</name>
<evidence type="ECO:0000313" key="2">
    <source>
        <dbReference type="EMBL" id="KAJ3643357.1"/>
    </source>
</evidence>
<sequence>MQPGLINVYLFTSTYCYLYCRTIIIIVTNSFFTKYAKIKENKINPPTLDFTFRLPDLYLRALRARRFDQPDAVLRPHSSLHLPVLPCAQAAFPGVLKGNIYKAALIPQKGKKRRKAVSSPAASPAAYDPNAAPAGAPQNFFPAARRTGHVTSPCTLYYTVNAYRRQFVVCT</sequence>
<evidence type="ECO:0000256" key="1">
    <source>
        <dbReference type="SAM" id="Phobius"/>
    </source>
</evidence>
<keyword evidence="3" id="KW-1185">Reference proteome</keyword>
<dbReference type="Proteomes" id="UP001168821">
    <property type="component" value="Unassembled WGS sequence"/>
</dbReference>
<evidence type="ECO:0000313" key="3">
    <source>
        <dbReference type="Proteomes" id="UP001168821"/>
    </source>
</evidence>
<dbReference type="EMBL" id="JALNTZ010000008">
    <property type="protein sequence ID" value="KAJ3643357.1"/>
    <property type="molecule type" value="Genomic_DNA"/>
</dbReference>
<organism evidence="2 3">
    <name type="scientific">Zophobas morio</name>
    <dbReference type="NCBI Taxonomy" id="2755281"/>
    <lineage>
        <taxon>Eukaryota</taxon>
        <taxon>Metazoa</taxon>
        <taxon>Ecdysozoa</taxon>
        <taxon>Arthropoda</taxon>
        <taxon>Hexapoda</taxon>
        <taxon>Insecta</taxon>
        <taxon>Pterygota</taxon>
        <taxon>Neoptera</taxon>
        <taxon>Endopterygota</taxon>
        <taxon>Coleoptera</taxon>
        <taxon>Polyphaga</taxon>
        <taxon>Cucujiformia</taxon>
        <taxon>Tenebrionidae</taxon>
        <taxon>Zophobas</taxon>
    </lineage>
</organism>
<dbReference type="AlphaFoldDB" id="A0AA38M5Q2"/>
<keyword evidence="1" id="KW-1133">Transmembrane helix</keyword>
<feature type="transmembrane region" description="Helical" evidence="1">
    <location>
        <begin position="6"/>
        <end position="32"/>
    </location>
</feature>
<comment type="caution">
    <text evidence="2">The sequence shown here is derived from an EMBL/GenBank/DDBJ whole genome shotgun (WGS) entry which is preliminary data.</text>
</comment>
<proteinExistence type="predicted"/>
<keyword evidence="1" id="KW-0472">Membrane</keyword>